<proteinExistence type="predicted"/>
<name>A0AAX4P0F1_9CHLO</name>
<dbReference type="SUPFAM" id="SSF50978">
    <property type="entry name" value="WD40 repeat-like"/>
    <property type="match status" value="1"/>
</dbReference>
<evidence type="ECO:0000313" key="2">
    <source>
        <dbReference type="EMBL" id="WZN59742.1"/>
    </source>
</evidence>
<reference evidence="2 3" key="1">
    <citation type="submission" date="2024-03" db="EMBL/GenBank/DDBJ databases">
        <title>Complete genome sequence of the green alga Chloropicon roscoffensis RCC1871.</title>
        <authorList>
            <person name="Lemieux C."/>
            <person name="Pombert J.-F."/>
            <person name="Otis C."/>
            <person name="Turmel M."/>
        </authorList>
    </citation>
    <scope>NUCLEOTIDE SEQUENCE [LARGE SCALE GENOMIC DNA]</scope>
    <source>
        <strain evidence="2 3">RCC1871</strain>
    </source>
</reference>
<dbReference type="InterPro" id="IPR036322">
    <property type="entry name" value="WD40_repeat_dom_sf"/>
</dbReference>
<accession>A0AAX4P0F1</accession>
<keyword evidence="3" id="KW-1185">Reference proteome</keyword>
<feature type="region of interest" description="Disordered" evidence="1">
    <location>
        <begin position="1"/>
        <end position="23"/>
    </location>
</feature>
<feature type="compositionally biased region" description="Basic and acidic residues" evidence="1">
    <location>
        <begin position="8"/>
        <end position="23"/>
    </location>
</feature>
<dbReference type="InterPro" id="IPR015943">
    <property type="entry name" value="WD40/YVTN_repeat-like_dom_sf"/>
</dbReference>
<feature type="region of interest" description="Disordered" evidence="1">
    <location>
        <begin position="948"/>
        <end position="1040"/>
    </location>
</feature>
<dbReference type="Gene3D" id="2.130.10.10">
    <property type="entry name" value="YVTN repeat-like/Quinoprotein amine dehydrogenase"/>
    <property type="match status" value="1"/>
</dbReference>
<dbReference type="AlphaFoldDB" id="A0AAX4P0F1"/>
<feature type="region of interest" description="Disordered" evidence="1">
    <location>
        <begin position="136"/>
        <end position="158"/>
    </location>
</feature>
<dbReference type="Proteomes" id="UP001472866">
    <property type="component" value="Chromosome 02"/>
</dbReference>
<gene>
    <name evidence="2" type="ORF">HKI87_02g12680</name>
</gene>
<evidence type="ECO:0000313" key="3">
    <source>
        <dbReference type="Proteomes" id="UP001472866"/>
    </source>
</evidence>
<feature type="compositionally biased region" description="Acidic residues" evidence="1">
    <location>
        <begin position="997"/>
        <end position="1040"/>
    </location>
</feature>
<organism evidence="2 3">
    <name type="scientific">Chloropicon roscoffensis</name>
    <dbReference type="NCBI Taxonomy" id="1461544"/>
    <lineage>
        <taxon>Eukaryota</taxon>
        <taxon>Viridiplantae</taxon>
        <taxon>Chlorophyta</taxon>
        <taxon>Chloropicophyceae</taxon>
        <taxon>Chloropicales</taxon>
        <taxon>Chloropicaceae</taxon>
        <taxon>Chloropicon</taxon>
    </lineage>
</organism>
<protein>
    <submittedName>
        <fullName evidence="2">Uncharacterized protein</fullName>
    </submittedName>
</protein>
<feature type="compositionally biased region" description="Acidic residues" evidence="1">
    <location>
        <begin position="962"/>
        <end position="987"/>
    </location>
</feature>
<dbReference type="EMBL" id="CP151502">
    <property type="protein sequence ID" value="WZN59742.1"/>
    <property type="molecule type" value="Genomic_DNA"/>
</dbReference>
<evidence type="ECO:0000256" key="1">
    <source>
        <dbReference type="SAM" id="MobiDB-lite"/>
    </source>
</evidence>
<sequence>MRGASGDAAKEDPLQRAETLRQKHSEIEGIINDRKRNRAKILDRVLSGTTVLGTELERLKILSDEEEKSKFVSSLARGGSRARRLGEKAAFNLADVLSSRQTDFERRQESQAFHIAKLRGQLANAATSLKEFKDRRAEDGAEGGAPPGEDQTQPQRSSAVLRKLEKTWIGDNFRLRCLRSQVEATRSVLEKNRVAEEPTTSGRQAGAGAVARHHDAGDLDLVRSILLEVVDSSVEEASKREALVSRKGGRAADDAGRRARQLAAVVRIIGNEYLAEAVREAIEETYREILRSREEAKSYARRLVTNALVAREAVLAVKPSGEGDTRRATSRKVRSSLASVLGGMGEGSAARGLFSGSSVFNELLGEFSEGEGVGAAAERRSRLNLEKMGRDQRSGLAGDFQAAEEDFWSRVEVEPENLGVEAGAKTELCCLRCSYDGAHLAAGTSAGELLVWDLRSGPGLVLRTAARRKSKKAGVVGVLSLCWSYNNAQVSVLFTDASLAVYSLKAASRQALDAAEAEATDEHKIASVSSGQLSKSSRFLAHGAAAAYPEGSKVSFAFHPSFNVAGFYPRLIVPSAWGDVTVVTVERGGSLEFQRDGAGRREGTVDERAMDFLSRPPVAKQGIKQVICHGHKAAVIFAGYSWDNSNLVTVDALGQISLWSCSQAKRSGFGWYVPDETWDTSLSLSILCVKERLEVGAAKPGEGAPPGGREEDRDHDAEIENMREWVTSYRVVGSKRSAVIVRQVVHVSKGPAKGGSTAYVSLYSAGELRGRELVKAAWEKVPFEVCGASFTSQNHELVLVTKSKAPEEEEEREVLQPHFSVFLVCLKTGNLKAPRMDVAFHQDGRPPAYALGKTVPVLGTEYLYFGLGCGHVGVFSFATGAMVKDIELDLPPAAAVLELGLVEARDGDGNDLLCTRCSSDRDKGKLHFFQIADQAALEHSLGVNLSKLDRPAEVAETPGGETEGEEESDEEEEEEQQQETEAEEGAGEEERPGGETEGAEESDEEESEEESQVEEESEDESQVEEESEEEESEEDSEEEG</sequence>